<keyword evidence="1" id="KW-0560">Oxidoreductase</keyword>
<evidence type="ECO:0000313" key="5">
    <source>
        <dbReference type="RefSeq" id="XP_033574175.1"/>
    </source>
</evidence>
<dbReference type="PANTHER" id="PTHR10696">
    <property type="entry name" value="GAMMA-BUTYROBETAINE HYDROXYLASE-RELATED"/>
    <property type="match status" value="1"/>
</dbReference>
<feature type="domain" description="TauD/TfdA-like" evidence="2">
    <location>
        <begin position="89"/>
        <end position="344"/>
    </location>
</feature>
<dbReference type="InterPro" id="IPR003819">
    <property type="entry name" value="TauD/TfdA-like"/>
</dbReference>
<dbReference type="PANTHER" id="PTHR10696:SF54">
    <property type="entry name" value="FAMILY OXIDOREDUCTASE, PUTATIVE (AFU_ORTHOLOGUE AFUA_4G13850)-RELATED"/>
    <property type="match status" value="1"/>
</dbReference>
<evidence type="ECO:0000259" key="2">
    <source>
        <dbReference type="Pfam" id="PF02668"/>
    </source>
</evidence>
<dbReference type="GeneID" id="54456721"/>
<reference evidence="3 5" key="1">
    <citation type="journal article" date="2020" name="Stud. Mycol.">
        <title>101 Dothideomycetes genomes: a test case for predicting lifestyles and emergence of pathogens.</title>
        <authorList>
            <person name="Haridas S."/>
            <person name="Albert R."/>
            <person name="Binder M."/>
            <person name="Bloem J."/>
            <person name="Labutti K."/>
            <person name="Salamov A."/>
            <person name="Andreopoulos B."/>
            <person name="Baker S."/>
            <person name="Barry K."/>
            <person name="Bills G."/>
            <person name="Bluhm B."/>
            <person name="Cannon C."/>
            <person name="Castanera R."/>
            <person name="Culley D."/>
            <person name="Daum C."/>
            <person name="Ezra D."/>
            <person name="Gonzalez J."/>
            <person name="Henrissat B."/>
            <person name="Kuo A."/>
            <person name="Liang C."/>
            <person name="Lipzen A."/>
            <person name="Lutzoni F."/>
            <person name="Magnuson J."/>
            <person name="Mondo S."/>
            <person name="Nolan M."/>
            <person name="Ohm R."/>
            <person name="Pangilinan J."/>
            <person name="Park H.-J."/>
            <person name="Ramirez L."/>
            <person name="Alfaro M."/>
            <person name="Sun H."/>
            <person name="Tritt A."/>
            <person name="Yoshinaga Y."/>
            <person name="Zwiers L.-H."/>
            <person name="Turgeon B."/>
            <person name="Goodwin S."/>
            <person name="Spatafora J."/>
            <person name="Crous P."/>
            <person name="Grigoriev I."/>
        </authorList>
    </citation>
    <scope>NUCLEOTIDE SEQUENCE</scope>
    <source>
        <strain evidence="3 5">CBS 304.34</strain>
    </source>
</reference>
<reference evidence="5" key="3">
    <citation type="submission" date="2025-04" db="UniProtKB">
        <authorList>
            <consortium name="RefSeq"/>
        </authorList>
    </citation>
    <scope>IDENTIFICATION</scope>
    <source>
        <strain evidence="5">CBS 304.34</strain>
    </source>
</reference>
<sequence>MPADDLQHRSQPDISYYPDITKYTKRTERRLRSEKLETALHHGLPRYIESPAAWTSSIADSPDSWLYYLDASDVEELNQAVTRFQGTRTPLSQISRETFPLPQLSTKLRAWSRNVHFGLGFVVLRGLPIHNLSTEERVIVFAGVSSFIGNIRARQDQGGAALSHVTDLTGTHPAAIGNPAFTAGPQAMHTDPGEVIGMFCIGIAADGGESRVASSTTIYNELALQRPDLLNTLAQNWVFDGFGGDPKFTERPVLFVTPENRVIVQFVRRAFTGFQDVPRSSDIPPITEAQAEALDALHFKGVENSISIRFQLGDFQFLNNLNLLHARDGFRDGEGQKRHLLRMWLRDEEYGWSLPKELKDSVQWKRLFEMNNADQWFPLEPQVKSERFNLPSRVE</sequence>
<name>A0A6A6YEG4_9PEZI</name>
<evidence type="ECO:0000313" key="4">
    <source>
        <dbReference type="Proteomes" id="UP000504636"/>
    </source>
</evidence>
<dbReference type="Proteomes" id="UP000504636">
    <property type="component" value="Unplaced"/>
</dbReference>
<proteinExistence type="predicted"/>
<dbReference type="SUPFAM" id="SSF51197">
    <property type="entry name" value="Clavaminate synthase-like"/>
    <property type="match status" value="1"/>
</dbReference>
<protein>
    <submittedName>
        <fullName evidence="3 5">Clavaminate synthase-like protein</fullName>
    </submittedName>
</protein>
<dbReference type="Gene3D" id="3.60.130.10">
    <property type="entry name" value="Clavaminate synthase-like"/>
    <property type="match status" value="1"/>
</dbReference>
<dbReference type="Pfam" id="PF02668">
    <property type="entry name" value="TauD"/>
    <property type="match status" value="1"/>
</dbReference>
<organism evidence="3">
    <name type="scientific">Mytilinidion resinicola</name>
    <dbReference type="NCBI Taxonomy" id="574789"/>
    <lineage>
        <taxon>Eukaryota</taxon>
        <taxon>Fungi</taxon>
        <taxon>Dikarya</taxon>
        <taxon>Ascomycota</taxon>
        <taxon>Pezizomycotina</taxon>
        <taxon>Dothideomycetes</taxon>
        <taxon>Pleosporomycetidae</taxon>
        <taxon>Mytilinidiales</taxon>
        <taxon>Mytilinidiaceae</taxon>
        <taxon>Mytilinidion</taxon>
    </lineage>
</organism>
<keyword evidence="4" id="KW-1185">Reference proteome</keyword>
<dbReference type="OrthoDB" id="272271at2759"/>
<evidence type="ECO:0000313" key="3">
    <source>
        <dbReference type="EMBL" id="KAF2807211.1"/>
    </source>
</evidence>
<dbReference type="AlphaFoldDB" id="A0A6A6YEG4"/>
<dbReference type="EMBL" id="MU003705">
    <property type="protein sequence ID" value="KAF2807211.1"/>
    <property type="molecule type" value="Genomic_DNA"/>
</dbReference>
<dbReference type="GO" id="GO:0016491">
    <property type="term" value="F:oxidoreductase activity"/>
    <property type="evidence" value="ECO:0007669"/>
    <property type="project" value="UniProtKB-KW"/>
</dbReference>
<accession>A0A6A6YEG4</accession>
<dbReference type="InterPro" id="IPR050411">
    <property type="entry name" value="AlphaKG_dependent_hydroxylases"/>
</dbReference>
<dbReference type="RefSeq" id="XP_033574175.1">
    <property type="nucleotide sequence ID" value="XM_033715828.1"/>
</dbReference>
<dbReference type="InterPro" id="IPR042098">
    <property type="entry name" value="TauD-like_sf"/>
</dbReference>
<gene>
    <name evidence="3 5" type="ORF">BDZ99DRAFT_393113</name>
</gene>
<evidence type="ECO:0000256" key="1">
    <source>
        <dbReference type="ARBA" id="ARBA00023002"/>
    </source>
</evidence>
<reference evidence="5" key="2">
    <citation type="submission" date="2020-04" db="EMBL/GenBank/DDBJ databases">
        <authorList>
            <consortium name="NCBI Genome Project"/>
        </authorList>
    </citation>
    <scope>NUCLEOTIDE SEQUENCE</scope>
    <source>
        <strain evidence="5">CBS 304.34</strain>
    </source>
</reference>